<organism evidence="1">
    <name type="scientific">freshwater metagenome</name>
    <dbReference type="NCBI Taxonomy" id="449393"/>
    <lineage>
        <taxon>unclassified sequences</taxon>
        <taxon>metagenomes</taxon>
        <taxon>ecological metagenomes</taxon>
    </lineage>
</organism>
<accession>A0A6J6EV96</accession>
<name>A0A6J6EV96_9ZZZZ</name>
<dbReference type="AlphaFoldDB" id="A0A6J6EV96"/>
<proteinExistence type="predicted"/>
<sequence>MTGHGLKDPDWALKDDRGKKIKPRKVAAAAAAVAGLLGLEKNR</sequence>
<dbReference type="EMBL" id="CAEZTO010000047">
    <property type="protein sequence ID" value="CAB4578573.1"/>
    <property type="molecule type" value="Genomic_DNA"/>
</dbReference>
<gene>
    <name evidence="1" type="ORF">UFOPK1693_01167</name>
</gene>
<protein>
    <submittedName>
        <fullName evidence="1">Unannotated protein</fullName>
    </submittedName>
</protein>
<reference evidence="1" key="1">
    <citation type="submission" date="2020-05" db="EMBL/GenBank/DDBJ databases">
        <authorList>
            <person name="Chiriac C."/>
            <person name="Salcher M."/>
            <person name="Ghai R."/>
            <person name="Kavagutti S V."/>
        </authorList>
    </citation>
    <scope>NUCLEOTIDE SEQUENCE</scope>
</reference>
<evidence type="ECO:0000313" key="1">
    <source>
        <dbReference type="EMBL" id="CAB4578573.1"/>
    </source>
</evidence>